<proteinExistence type="predicted"/>
<dbReference type="EMBL" id="BSUJ01000001">
    <property type="protein sequence ID" value="GMA21401.1"/>
    <property type="molecule type" value="Genomic_DNA"/>
</dbReference>
<evidence type="ECO:0000313" key="2">
    <source>
        <dbReference type="Proteomes" id="UP001157109"/>
    </source>
</evidence>
<keyword evidence="2" id="KW-1185">Reference proteome</keyword>
<sequence>MGSESAVGGERGVDRVVERARERTEHADLGHLLGPGLSSLRVRAGLLHRVKGLLREAGDPVLRRAQRPSVRAARAFAVR</sequence>
<accession>A0ABQ6HSE3</accession>
<protein>
    <submittedName>
        <fullName evidence="1">Uncharacterized protein</fullName>
    </submittedName>
</protein>
<gene>
    <name evidence="1" type="ORF">GCM10025862_34220</name>
</gene>
<reference evidence="2" key="1">
    <citation type="journal article" date="2019" name="Int. J. Syst. Evol. Microbiol.">
        <title>The Global Catalogue of Microorganisms (GCM) 10K type strain sequencing project: providing services to taxonomists for standard genome sequencing and annotation.</title>
        <authorList>
            <consortium name="The Broad Institute Genomics Platform"/>
            <consortium name="The Broad Institute Genome Sequencing Center for Infectious Disease"/>
            <person name="Wu L."/>
            <person name="Ma J."/>
        </authorList>
    </citation>
    <scope>NUCLEOTIDE SEQUENCE [LARGE SCALE GENOMIC DNA]</scope>
    <source>
        <strain evidence="2">NBRC 105830</strain>
    </source>
</reference>
<dbReference type="Proteomes" id="UP001157109">
    <property type="component" value="Unassembled WGS sequence"/>
</dbReference>
<organism evidence="1 2">
    <name type="scientific">Arsenicicoccus piscis</name>
    <dbReference type="NCBI Taxonomy" id="673954"/>
    <lineage>
        <taxon>Bacteria</taxon>
        <taxon>Bacillati</taxon>
        <taxon>Actinomycetota</taxon>
        <taxon>Actinomycetes</taxon>
        <taxon>Micrococcales</taxon>
        <taxon>Intrasporangiaceae</taxon>
        <taxon>Arsenicicoccus</taxon>
    </lineage>
</organism>
<name>A0ABQ6HSE3_9MICO</name>
<evidence type="ECO:0000313" key="1">
    <source>
        <dbReference type="EMBL" id="GMA21401.1"/>
    </source>
</evidence>
<comment type="caution">
    <text evidence="1">The sequence shown here is derived from an EMBL/GenBank/DDBJ whole genome shotgun (WGS) entry which is preliminary data.</text>
</comment>